<dbReference type="Proteomes" id="UP001296104">
    <property type="component" value="Unassembled WGS sequence"/>
</dbReference>
<evidence type="ECO:0000256" key="2">
    <source>
        <dbReference type="SAM" id="Phobius"/>
    </source>
</evidence>
<evidence type="ECO:0000313" key="5">
    <source>
        <dbReference type="Proteomes" id="UP001296104"/>
    </source>
</evidence>
<dbReference type="EMBL" id="CAVMBE010000009">
    <property type="protein sequence ID" value="CAK3879347.1"/>
    <property type="molecule type" value="Genomic_DNA"/>
</dbReference>
<evidence type="ECO:0000256" key="1">
    <source>
        <dbReference type="SAM" id="MobiDB-lite"/>
    </source>
</evidence>
<gene>
    <name evidence="4" type="ORF">LECACI_7A002114</name>
</gene>
<proteinExistence type="predicted"/>
<feature type="compositionally biased region" description="Polar residues" evidence="1">
    <location>
        <begin position="247"/>
        <end position="256"/>
    </location>
</feature>
<feature type="chain" id="PRO_5042573292" evidence="3">
    <location>
        <begin position="26"/>
        <end position="524"/>
    </location>
</feature>
<keyword evidence="5" id="KW-1185">Reference proteome</keyword>
<keyword evidence="2" id="KW-0812">Transmembrane</keyword>
<dbReference type="AlphaFoldDB" id="A0AAI8YU96"/>
<feature type="region of interest" description="Disordered" evidence="1">
    <location>
        <begin position="389"/>
        <end position="414"/>
    </location>
</feature>
<keyword evidence="2" id="KW-1133">Transmembrane helix</keyword>
<feature type="compositionally biased region" description="Polar residues" evidence="1">
    <location>
        <begin position="401"/>
        <end position="414"/>
    </location>
</feature>
<feature type="signal peptide" evidence="3">
    <location>
        <begin position="1"/>
        <end position="25"/>
    </location>
</feature>
<feature type="compositionally biased region" description="Polar residues" evidence="1">
    <location>
        <begin position="269"/>
        <end position="287"/>
    </location>
</feature>
<comment type="caution">
    <text evidence="4">The sequence shown here is derived from an EMBL/GenBank/DDBJ whole genome shotgun (WGS) entry which is preliminary data.</text>
</comment>
<feature type="compositionally biased region" description="Polar residues" evidence="1">
    <location>
        <begin position="207"/>
        <end position="227"/>
    </location>
</feature>
<reference evidence="4" key="1">
    <citation type="submission" date="2023-11" db="EMBL/GenBank/DDBJ databases">
        <authorList>
            <person name="Alioto T."/>
            <person name="Alioto T."/>
            <person name="Gomez Garrido J."/>
        </authorList>
    </citation>
    <scope>NUCLEOTIDE SEQUENCE</scope>
</reference>
<feature type="compositionally biased region" description="Basic and acidic residues" evidence="1">
    <location>
        <begin position="487"/>
        <end position="502"/>
    </location>
</feature>
<name>A0AAI8YU96_9PEZI</name>
<keyword evidence="2" id="KW-0472">Membrane</keyword>
<organism evidence="4 5">
    <name type="scientific">Lecanosticta acicola</name>
    <dbReference type="NCBI Taxonomy" id="111012"/>
    <lineage>
        <taxon>Eukaryota</taxon>
        <taxon>Fungi</taxon>
        <taxon>Dikarya</taxon>
        <taxon>Ascomycota</taxon>
        <taxon>Pezizomycotina</taxon>
        <taxon>Dothideomycetes</taxon>
        <taxon>Dothideomycetidae</taxon>
        <taxon>Mycosphaerellales</taxon>
        <taxon>Mycosphaerellaceae</taxon>
        <taxon>Lecanosticta</taxon>
    </lineage>
</organism>
<sequence>MGRGGAIYLSYTALVLLCAVSETSAGLWDVDIDNGPAPSPEDGPPFSAHASRDRALLPYQIIGVVASYLGTVLIVGTLLFTVGRRARRHALTMADKPTEMIKPMARAFDESVKSPASQRSLRNIFKSKSGSVRSKASNIGSPGGASVASFDQEAVKQHQQRLNEDMANIYGQVYAYDESKEPQSVTSEIQPASPQYARASEGRNALQRVQSTDSYPQSPMTPMSPSYQAIYPPAELRTLPQYPLSPTRGNYTSPQLSPGLPRSPIRPSRTASFGSTNTTGSYKSSPSKARKALNKLEISLPIQKRKDDDNSDGARTPLSPRFYADPGIPPEPPTARTMGSDYPPTTPGTGRTIPYPEDRDYEDEERDQVRAFPPQSPQRRNHYHNLPQIVTDVASTRPDPTKTTPQNRRGNATNLGGTLAFRAQREQQRAYPMSPGRYPQSAGPTKTTFVEARREFLGMPLTATGKEPYSPYMLRYDAPTPVTPHMLTRDERKQRQKEERATKGAAIEEEDLVADEKDLWSSGY</sequence>
<feature type="region of interest" description="Disordered" evidence="1">
    <location>
        <begin position="181"/>
        <end position="356"/>
    </location>
</feature>
<feature type="region of interest" description="Disordered" evidence="1">
    <location>
        <begin position="469"/>
        <end position="510"/>
    </location>
</feature>
<protein>
    <submittedName>
        <fullName evidence="4">Uncharacterized protein</fullName>
    </submittedName>
</protein>
<evidence type="ECO:0000256" key="3">
    <source>
        <dbReference type="SAM" id="SignalP"/>
    </source>
</evidence>
<evidence type="ECO:0000313" key="4">
    <source>
        <dbReference type="EMBL" id="CAK3879347.1"/>
    </source>
</evidence>
<feature type="transmembrane region" description="Helical" evidence="2">
    <location>
        <begin position="61"/>
        <end position="83"/>
    </location>
</feature>
<accession>A0AAI8YU96</accession>
<feature type="compositionally biased region" description="Polar residues" evidence="1">
    <location>
        <begin position="182"/>
        <end position="193"/>
    </location>
</feature>
<keyword evidence="3" id="KW-0732">Signal</keyword>